<dbReference type="PANTHER" id="PTHR43155:SF2">
    <property type="entry name" value="CYCLIC DI-GMP PHOSPHODIESTERASE PA4108"/>
    <property type="match status" value="1"/>
</dbReference>
<dbReference type="SMART" id="SM00471">
    <property type="entry name" value="HDc"/>
    <property type="match status" value="1"/>
</dbReference>
<dbReference type="STRING" id="199441.BkAM31D_00040"/>
<evidence type="ECO:0000313" key="3">
    <source>
        <dbReference type="Proteomes" id="UP000193006"/>
    </source>
</evidence>
<evidence type="ECO:0000259" key="1">
    <source>
        <dbReference type="PROSITE" id="PS51832"/>
    </source>
</evidence>
<dbReference type="PANTHER" id="PTHR43155">
    <property type="entry name" value="CYCLIC DI-GMP PHOSPHODIESTERASE PA4108-RELATED"/>
    <property type="match status" value="1"/>
</dbReference>
<keyword evidence="3" id="KW-1185">Reference proteome</keyword>
<dbReference type="GO" id="GO:0071111">
    <property type="term" value="F:cyclic-guanylate-specific phosphodiesterase activity"/>
    <property type="evidence" value="ECO:0007669"/>
    <property type="project" value="UniProtKB-EC"/>
</dbReference>
<proteinExistence type="predicted"/>
<sequence>MRVARVQLQKGCITTQDVLGLTDYPIIKKNTTLTDELIAILETFLVQEVEIEPFLANGKKFTPMAVNEIKDRSNKSETNEKEFIIEYLETVKAYKKLFLSWQAGLKVEMYDIRKIFVPLFNSAIKHSYVLPKLHHYSNKEDYLYHHCVYVGILAAVVGKNLHLDQREWLQIGFGGALADAGMARVAPTITKKAGALTAAEFEDVKKHPIYSYKMLMEVTGVSDITRLIVLQHHERYDGSGYPFTIGSKKIHLFSQIVAVADVYHAMTSERYYRIKRSPFQVLEDLSRQQFGKFDVRVIEALLQTLIRLSNGDRVRLTSGEEAEIMFVGPHNRTKPIIKIKPGGKIIDLNLTKLHIEEIL</sequence>
<name>A0A1X9M9Y3_9BACI</name>
<dbReference type="EC" id="3.1.4.52" evidence="2"/>
<evidence type="ECO:0000313" key="2">
    <source>
        <dbReference type="EMBL" id="ARK28401.1"/>
    </source>
</evidence>
<dbReference type="Gene3D" id="1.10.3210.10">
    <property type="entry name" value="Hypothetical protein af1432"/>
    <property type="match status" value="1"/>
</dbReference>
<dbReference type="KEGG" id="bkw:BkAM31D_00040"/>
<dbReference type="Pfam" id="PF13487">
    <property type="entry name" value="HD_5"/>
    <property type="match status" value="1"/>
</dbReference>
<dbReference type="SUPFAM" id="SSF109604">
    <property type="entry name" value="HD-domain/PDEase-like"/>
    <property type="match status" value="1"/>
</dbReference>
<organism evidence="2 3">
    <name type="scientific">Halalkalibacter krulwichiae</name>
    <dbReference type="NCBI Taxonomy" id="199441"/>
    <lineage>
        <taxon>Bacteria</taxon>
        <taxon>Bacillati</taxon>
        <taxon>Bacillota</taxon>
        <taxon>Bacilli</taxon>
        <taxon>Bacillales</taxon>
        <taxon>Bacillaceae</taxon>
        <taxon>Halalkalibacter</taxon>
    </lineage>
</organism>
<feature type="domain" description="HD-GYP" evidence="1">
    <location>
        <begin position="117"/>
        <end position="317"/>
    </location>
</feature>
<reference evidence="2 3" key="1">
    <citation type="submission" date="2017-04" db="EMBL/GenBank/DDBJ databases">
        <title>Bacillus krulwichiae AM31D Genome sequencing and assembly.</title>
        <authorList>
            <person name="Krulwich T.A."/>
            <person name="Anastor L."/>
            <person name="Ehrlich R."/>
            <person name="Ehrlich G.D."/>
            <person name="Janto B."/>
        </authorList>
    </citation>
    <scope>NUCLEOTIDE SEQUENCE [LARGE SCALE GENOMIC DNA]</scope>
    <source>
        <strain evidence="2 3">AM31D</strain>
    </source>
</reference>
<dbReference type="PROSITE" id="PS51832">
    <property type="entry name" value="HD_GYP"/>
    <property type="match status" value="1"/>
</dbReference>
<protein>
    <submittedName>
        <fullName evidence="2">Cyclic di-GMP phosphodiesterase response regulator RpfG</fullName>
        <ecNumber evidence="2">3.1.4.52</ecNumber>
    </submittedName>
</protein>
<dbReference type="InterPro" id="IPR037522">
    <property type="entry name" value="HD_GYP_dom"/>
</dbReference>
<dbReference type="AlphaFoldDB" id="A0A1X9M9Y3"/>
<dbReference type="EMBL" id="CP020814">
    <property type="protein sequence ID" value="ARK28401.1"/>
    <property type="molecule type" value="Genomic_DNA"/>
</dbReference>
<dbReference type="Proteomes" id="UP000193006">
    <property type="component" value="Chromosome"/>
</dbReference>
<keyword evidence="2" id="KW-0378">Hydrolase</keyword>
<gene>
    <name evidence="2" type="primary">rpfG_1</name>
    <name evidence="2" type="ORF">BkAM31D_00040</name>
</gene>
<dbReference type="CDD" id="cd00077">
    <property type="entry name" value="HDc"/>
    <property type="match status" value="1"/>
</dbReference>
<accession>A0A1X9M9Y3</accession>
<dbReference type="InterPro" id="IPR003607">
    <property type="entry name" value="HD/PDEase_dom"/>
</dbReference>